<gene>
    <name evidence="2" type="ORF">G3M99_01910</name>
</gene>
<feature type="domain" description="Zinc-ribbon 15" evidence="1">
    <location>
        <begin position="22"/>
        <end position="124"/>
    </location>
</feature>
<protein>
    <submittedName>
        <fullName evidence="2">Zinc-ribbon domain-containing protein</fullName>
    </submittedName>
</protein>
<proteinExistence type="predicted"/>
<evidence type="ECO:0000259" key="1">
    <source>
        <dbReference type="Pfam" id="PF17032"/>
    </source>
</evidence>
<dbReference type="PANTHER" id="PTHR36718">
    <property type="entry name" value="OS05G0435400 PROTEIN"/>
    <property type="match status" value="1"/>
</dbReference>
<dbReference type="PANTHER" id="PTHR36718:SF1">
    <property type="entry name" value="DOUBLE ZINC RIBBON PROTEIN MJ0416"/>
    <property type="match status" value="1"/>
</dbReference>
<accession>A0A6M0GYG0</accession>
<dbReference type="EMBL" id="JAAGPU010000002">
    <property type="protein sequence ID" value="NEU03626.1"/>
    <property type="molecule type" value="Genomic_DNA"/>
</dbReference>
<comment type="caution">
    <text evidence="2">The sequence shown here is derived from an EMBL/GenBank/DDBJ whole genome shotgun (WGS) entry which is preliminary data.</text>
</comment>
<dbReference type="Pfam" id="PF17032">
    <property type="entry name" value="Zn_ribbon_15"/>
    <property type="match status" value="1"/>
</dbReference>
<keyword evidence="3" id="KW-1185">Reference proteome</keyword>
<organism evidence="2 3">
    <name type="scientific">Clostridium senegalense</name>
    <dbReference type="NCBI Taxonomy" id="1465809"/>
    <lineage>
        <taxon>Bacteria</taxon>
        <taxon>Bacillati</taxon>
        <taxon>Bacillota</taxon>
        <taxon>Clostridia</taxon>
        <taxon>Eubacteriales</taxon>
        <taxon>Clostridiaceae</taxon>
        <taxon>Clostridium</taxon>
    </lineage>
</organism>
<dbReference type="Proteomes" id="UP000481872">
    <property type="component" value="Unassembled WGS sequence"/>
</dbReference>
<dbReference type="RefSeq" id="WP_061995406.1">
    <property type="nucleotide sequence ID" value="NZ_JAAGPU010000002.1"/>
</dbReference>
<sequence length="128" mass="14958">MFFIGVFGVERKEKEIGNLNDISCRNCDMELGGRIIKTFSFFHFFFIPIFKWDEKYYVVCNGCNFIYEISTEKGKGFEKDKDVKFNYWDLKPTEGVNEICSHGNVCSNCGKVVENNFKYCPYCGEKVK</sequence>
<dbReference type="AlphaFoldDB" id="A0A6M0GYG0"/>
<evidence type="ECO:0000313" key="3">
    <source>
        <dbReference type="Proteomes" id="UP000481872"/>
    </source>
</evidence>
<dbReference type="InterPro" id="IPR053281">
    <property type="entry name" value="Double_zinc_ribbon"/>
</dbReference>
<dbReference type="InterPro" id="IPR031493">
    <property type="entry name" value="Zinc_ribbon_15"/>
</dbReference>
<name>A0A6M0GYG0_9CLOT</name>
<evidence type="ECO:0000313" key="2">
    <source>
        <dbReference type="EMBL" id="NEU03626.1"/>
    </source>
</evidence>
<reference evidence="2 3" key="1">
    <citation type="submission" date="2020-02" db="EMBL/GenBank/DDBJ databases">
        <title>Genome assembly of a novel Clostridium senegalense strain.</title>
        <authorList>
            <person name="Gupta T.B."/>
            <person name="Jauregui R."/>
            <person name="Maclean P."/>
            <person name="Nawarathana A."/>
            <person name="Brightwell G."/>
        </authorList>
    </citation>
    <scope>NUCLEOTIDE SEQUENCE [LARGE SCALE GENOMIC DNA]</scope>
    <source>
        <strain evidence="2 3">AGRFS4</strain>
    </source>
</reference>